<name>A0A9K2KQ61_NEIM8</name>
<feature type="compositionally biased region" description="Polar residues" evidence="1">
    <location>
        <begin position="374"/>
        <end position="385"/>
    </location>
</feature>
<dbReference type="KEGG" id="nmt:NMV_2312"/>
<protein>
    <submittedName>
        <fullName evidence="3">MafB3 protein</fullName>
    </submittedName>
</protein>
<feature type="region of interest" description="Disordered" evidence="1">
    <location>
        <begin position="458"/>
        <end position="481"/>
    </location>
</feature>
<dbReference type="InterPro" id="IPR008106">
    <property type="entry name" value="Adhesin_MafB"/>
</dbReference>
<dbReference type="EMBL" id="FM999788">
    <property type="protein sequence ID" value="CAX51064.1"/>
    <property type="molecule type" value="Genomic_DNA"/>
</dbReference>
<evidence type="ECO:0000256" key="2">
    <source>
        <dbReference type="SAM" id="SignalP"/>
    </source>
</evidence>
<reference evidence="3 4" key="1">
    <citation type="journal article" date="2009" name="Genome Biol.">
        <title>NeMeSys: a biological resource for narrowing the gap between sequence and function in the human pathogen Neisseria meningitidis.</title>
        <authorList>
            <person name="Rusniok C."/>
            <person name="Vallenet D."/>
            <person name="Floquet S."/>
            <person name="Ewles H."/>
            <person name="Mouze-Soulama C."/>
            <person name="Brown D."/>
            <person name="Lajus A."/>
            <person name="Buchrieser C."/>
            <person name="Medigue C."/>
            <person name="Glaser P."/>
            <person name="Pelicic V."/>
        </authorList>
    </citation>
    <scope>NUCLEOTIDE SEQUENCE [LARGE SCALE GENOMIC DNA]</scope>
    <source>
        <strain evidence="3 4">8013</strain>
    </source>
</reference>
<proteinExistence type="predicted"/>
<evidence type="ECO:0000313" key="4">
    <source>
        <dbReference type="Proteomes" id="UP000002076"/>
    </source>
</evidence>
<dbReference type="PRINTS" id="PR01732">
    <property type="entry name" value="ADHESINMAFB"/>
</dbReference>
<feature type="region of interest" description="Disordered" evidence="1">
    <location>
        <begin position="362"/>
        <end position="388"/>
    </location>
</feature>
<evidence type="ECO:0000313" key="3">
    <source>
        <dbReference type="EMBL" id="CAX51064.1"/>
    </source>
</evidence>
<dbReference type="RefSeq" id="WP_002235291.1">
    <property type="nucleotide sequence ID" value="NC_017501.1"/>
</dbReference>
<feature type="signal peptide" evidence="2">
    <location>
        <begin position="1"/>
        <end position="26"/>
    </location>
</feature>
<accession>A0A9K2KQ61</accession>
<keyword evidence="2" id="KW-0732">Signal</keyword>
<dbReference type="AlphaFoldDB" id="A0A9K2KQ61"/>
<dbReference type="Proteomes" id="UP000002076">
    <property type="component" value="Chromosome"/>
</dbReference>
<evidence type="ECO:0000256" key="1">
    <source>
        <dbReference type="SAM" id="MobiDB-lite"/>
    </source>
</evidence>
<feature type="chain" id="PRO_5039932193" evidence="2">
    <location>
        <begin position="27"/>
        <end position="481"/>
    </location>
</feature>
<dbReference type="Pfam" id="PF06255">
    <property type="entry name" value="MafB"/>
    <property type="match status" value="1"/>
</dbReference>
<organism evidence="3 4">
    <name type="scientific">Neisseria meningitidis serogroup C (strain 8013)</name>
    <dbReference type="NCBI Taxonomy" id="604162"/>
    <lineage>
        <taxon>Bacteria</taxon>
        <taxon>Pseudomonadati</taxon>
        <taxon>Pseudomonadota</taxon>
        <taxon>Betaproteobacteria</taxon>
        <taxon>Neisseriales</taxon>
        <taxon>Neisseriaceae</taxon>
        <taxon>Neisseria</taxon>
    </lineage>
</organism>
<sequence>MKLPIQKFMMLFAAAISLLQIPISHANGLDARLRDDMQAKHYEPGGKYHLFGNARGSVKNRVYAVQTFDATAVSPVLPITHERTGFEGIIGYETHFSGHGHEVHSPFDNHDSKSTSDFSGGVDGGFTVYQLHRTGSEIHPEDGYDGPQGSDYPPPGGARDIYSYYVKGTSTKTKTNIVPQAPFSDRWLKENAGAASGFFSRADEAGKLIWESDPNKNWWANRMDDIRGIVQGAVNPFLMGFQGLGVGAITDSAVNPVTYAAARKTLQGIHNLGNLSPEAQLAAATALQDSAFAVKDSINSARQWADAHPNITATAQTALSVAEAAGTVWRGKKVELNPTKWDWVKNNGYKKPAVRLMQTVDGEMAGGNKPPKPSTQQHSTHSDNNIGLPAPYVKPDTSISPTGTIYVDSKGNAIPTPIGGYITGSPDARFIQVRDSNGNLTGARIDDAHHANTHQDPRALTGHAHVPGVTNDDGTPWLPIK</sequence>
<gene>
    <name evidence="3" type="primary">mafB3</name>
    <name evidence="3" type="ordered locus">NMV_2312</name>
</gene>